<gene>
    <name evidence="1" type="ORF">DJ019_17405</name>
</gene>
<dbReference type="AlphaFoldDB" id="A0A328B6N4"/>
<organism evidence="1 2">
    <name type="scientific">Phenylobacterium kunshanense</name>
    <dbReference type="NCBI Taxonomy" id="1445034"/>
    <lineage>
        <taxon>Bacteria</taxon>
        <taxon>Pseudomonadati</taxon>
        <taxon>Pseudomonadota</taxon>
        <taxon>Alphaproteobacteria</taxon>
        <taxon>Caulobacterales</taxon>
        <taxon>Caulobacteraceae</taxon>
        <taxon>Phenylobacterium</taxon>
    </lineage>
</organism>
<protein>
    <submittedName>
        <fullName evidence="1">Uncharacterized protein</fullName>
    </submittedName>
</protein>
<dbReference type="OrthoDB" id="7211164at2"/>
<comment type="caution">
    <text evidence="1">The sequence shown here is derived from an EMBL/GenBank/DDBJ whole genome shotgun (WGS) entry which is preliminary data.</text>
</comment>
<accession>A0A328B6N4</accession>
<dbReference type="Proteomes" id="UP000249524">
    <property type="component" value="Unassembled WGS sequence"/>
</dbReference>
<dbReference type="EMBL" id="QFYS01000009">
    <property type="protein sequence ID" value="RAK63050.1"/>
    <property type="molecule type" value="Genomic_DNA"/>
</dbReference>
<reference evidence="1 2" key="1">
    <citation type="submission" date="2018-05" db="EMBL/GenBank/DDBJ databases">
        <authorList>
            <person name="Lanie J.A."/>
            <person name="Ng W.-L."/>
            <person name="Kazmierczak K.M."/>
            <person name="Andrzejewski T.M."/>
            <person name="Davidsen T.M."/>
            <person name="Wayne K.J."/>
            <person name="Tettelin H."/>
            <person name="Glass J.I."/>
            <person name="Rusch D."/>
            <person name="Podicherti R."/>
            <person name="Tsui H.-C.T."/>
            <person name="Winkler M.E."/>
        </authorList>
    </citation>
    <scope>NUCLEOTIDE SEQUENCE [LARGE SCALE GENOMIC DNA]</scope>
    <source>
        <strain evidence="1 2">BUT-10</strain>
    </source>
</reference>
<sequence length="90" mass="9714">MAHARRQEGQPACKIIDFDEAWLNACDAEQRADLMAEAKLLAGAFAPSGGADLVRLAAELSAGRRDEEMNRAHARRLAAALKRLGKAEKA</sequence>
<keyword evidence="2" id="KW-1185">Reference proteome</keyword>
<evidence type="ECO:0000313" key="2">
    <source>
        <dbReference type="Proteomes" id="UP000249524"/>
    </source>
</evidence>
<proteinExistence type="predicted"/>
<evidence type="ECO:0000313" key="1">
    <source>
        <dbReference type="EMBL" id="RAK63050.1"/>
    </source>
</evidence>
<dbReference type="RefSeq" id="WP_111277404.1">
    <property type="nucleotide sequence ID" value="NZ_QFYS01000009.1"/>
</dbReference>
<name>A0A328B6N4_9CAUL</name>